<dbReference type="InterPro" id="IPR045024">
    <property type="entry name" value="NDH-2"/>
</dbReference>
<evidence type="ECO:0000256" key="6">
    <source>
        <dbReference type="ARBA" id="ARBA00023002"/>
    </source>
</evidence>
<dbReference type="Gene3D" id="3.50.50.100">
    <property type="match status" value="1"/>
</dbReference>
<evidence type="ECO:0000256" key="11">
    <source>
        <dbReference type="SAM" id="Phobius"/>
    </source>
</evidence>
<keyword evidence="11" id="KW-1133">Transmembrane helix</keyword>
<dbReference type="Pfam" id="PF22366">
    <property type="entry name" value="NDH2_C"/>
    <property type="match status" value="1"/>
</dbReference>
<dbReference type="InterPro" id="IPR036188">
    <property type="entry name" value="FAD/NAD-bd_sf"/>
</dbReference>
<dbReference type="GO" id="GO:0005739">
    <property type="term" value="C:mitochondrion"/>
    <property type="evidence" value="ECO:0007669"/>
    <property type="project" value="UniProtKB-ARBA"/>
</dbReference>
<reference evidence="15" key="2">
    <citation type="submission" date="2013-12" db="EMBL/GenBank/DDBJ databases">
        <title>Evolution of pathogenesis and genome organization in the Tremellales.</title>
        <authorList>
            <person name="Cuomo C."/>
            <person name="Litvintseva A."/>
            <person name="Heitman J."/>
            <person name="Chen Y."/>
            <person name="Sun S."/>
            <person name="Springer D."/>
            <person name="Dromer F."/>
            <person name="Young S."/>
            <person name="Zeng Q."/>
            <person name="Chapman S."/>
            <person name="Gujja S."/>
            <person name="Saif S."/>
            <person name="Birren B."/>
        </authorList>
    </citation>
    <scope>NUCLEOTIDE SEQUENCE [LARGE SCALE GENOMIC DNA]</scope>
    <source>
        <strain evidence="15">BCC8398</strain>
    </source>
</reference>
<keyword evidence="3" id="KW-0285">Flavoprotein</keyword>
<evidence type="ECO:0000256" key="2">
    <source>
        <dbReference type="ARBA" id="ARBA00012637"/>
    </source>
</evidence>
<organism evidence="14 15">
    <name type="scientific">Kwoniella heveanensis BCC8398</name>
    <dbReference type="NCBI Taxonomy" id="1296120"/>
    <lineage>
        <taxon>Eukaryota</taxon>
        <taxon>Fungi</taxon>
        <taxon>Dikarya</taxon>
        <taxon>Basidiomycota</taxon>
        <taxon>Agaricomycotina</taxon>
        <taxon>Tremellomycetes</taxon>
        <taxon>Tremellales</taxon>
        <taxon>Cryptococcaceae</taxon>
        <taxon>Kwoniella</taxon>
    </lineage>
</organism>
<evidence type="ECO:0000256" key="3">
    <source>
        <dbReference type="ARBA" id="ARBA00022630"/>
    </source>
</evidence>
<evidence type="ECO:0000256" key="5">
    <source>
        <dbReference type="ARBA" id="ARBA00022946"/>
    </source>
</evidence>
<feature type="domain" description="External alternative NADH-ubiquinone oxidoreductase-like C-terminal" evidence="13">
    <location>
        <begin position="503"/>
        <end position="567"/>
    </location>
</feature>
<dbReference type="PANTHER" id="PTHR43706:SF47">
    <property type="entry name" value="EXTERNAL NADH-UBIQUINONE OXIDOREDUCTASE 1, MITOCHONDRIAL-RELATED"/>
    <property type="match status" value="1"/>
</dbReference>
<feature type="region of interest" description="Disordered" evidence="10">
    <location>
        <begin position="35"/>
        <end position="76"/>
    </location>
</feature>
<feature type="compositionally biased region" description="Pro residues" evidence="10">
    <location>
        <begin position="49"/>
        <end position="65"/>
    </location>
</feature>
<keyword evidence="7" id="KW-0520">NAD</keyword>
<dbReference type="PANTHER" id="PTHR43706">
    <property type="entry name" value="NADH DEHYDROGENASE"/>
    <property type="match status" value="1"/>
</dbReference>
<dbReference type="GO" id="GO:0050136">
    <property type="term" value="F:NADH dehydrogenase (quinone) (non-electrogenic) activity"/>
    <property type="evidence" value="ECO:0007669"/>
    <property type="project" value="UniProtKB-EC"/>
</dbReference>
<accession>A0A1B9GL17</accession>
<dbReference type="Pfam" id="PF07992">
    <property type="entry name" value="Pyr_redox_2"/>
    <property type="match status" value="1"/>
</dbReference>
<dbReference type="InterPro" id="IPR023753">
    <property type="entry name" value="FAD/NAD-binding_dom"/>
</dbReference>
<evidence type="ECO:0000259" key="12">
    <source>
        <dbReference type="Pfam" id="PF07992"/>
    </source>
</evidence>
<gene>
    <name evidence="14" type="ORF">I316_06581</name>
</gene>
<evidence type="ECO:0000256" key="7">
    <source>
        <dbReference type="ARBA" id="ARBA00023027"/>
    </source>
</evidence>
<dbReference type="InterPro" id="IPR054585">
    <property type="entry name" value="NDH2-like_C"/>
</dbReference>
<evidence type="ECO:0000313" key="15">
    <source>
        <dbReference type="Proteomes" id="UP000092666"/>
    </source>
</evidence>
<dbReference type="EC" id="1.6.5.9" evidence="2"/>
<feature type="transmembrane region" description="Helical" evidence="11">
    <location>
        <begin position="83"/>
        <end position="101"/>
    </location>
</feature>
<evidence type="ECO:0000313" key="14">
    <source>
        <dbReference type="EMBL" id="OCF31774.1"/>
    </source>
</evidence>
<dbReference type="PRINTS" id="PR00368">
    <property type="entry name" value="FADPNR"/>
</dbReference>
<evidence type="ECO:0000256" key="1">
    <source>
        <dbReference type="ARBA" id="ARBA00005272"/>
    </source>
</evidence>
<reference evidence="14 15" key="1">
    <citation type="submission" date="2013-07" db="EMBL/GenBank/DDBJ databases">
        <title>The Genome Sequence of Cryptococcus heveanensis BCC8398.</title>
        <authorList>
            <consortium name="The Broad Institute Genome Sequencing Platform"/>
            <person name="Cuomo C."/>
            <person name="Litvintseva A."/>
            <person name="Chen Y."/>
            <person name="Heitman J."/>
            <person name="Sun S."/>
            <person name="Springer D."/>
            <person name="Dromer F."/>
            <person name="Young S.K."/>
            <person name="Zeng Q."/>
            <person name="Gargeya S."/>
            <person name="Fitzgerald M."/>
            <person name="Abouelleil A."/>
            <person name="Alvarado L."/>
            <person name="Berlin A.M."/>
            <person name="Chapman S.B."/>
            <person name="Dewar J."/>
            <person name="Goldberg J."/>
            <person name="Griggs A."/>
            <person name="Gujja S."/>
            <person name="Hansen M."/>
            <person name="Howarth C."/>
            <person name="Imamovic A."/>
            <person name="Larimer J."/>
            <person name="McCowan C."/>
            <person name="Murphy C."/>
            <person name="Pearson M."/>
            <person name="Priest M."/>
            <person name="Roberts A."/>
            <person name="Saif S."/>
            <person name="Shea T."/>
            <person name="Sykes S."/>
            <person name="Wortman J."/>
            <person name="Nusbaum C."/>
            <person name="Birren B."/>
        </authorList>
    </citation>
    <scope>NUCLEOTIDE SEQUENCE [LARGE SCALE GENOMIC DNA]</scope>
    <source>
        <strain evidence="14 15">BCC8398</strain>
    </source>
</reference>
<evidence type="ECO:0000256" key="9">
    <source>
        <dbReference type="ARBA" id="ARBA00049010"/>
    </source>
</evidence>
<sequence length="571" mass="63170">MALRQLVRAQPLLARPLIAPRATSLLAPRFAAAANISSSSRRSDVPPEARIPPQPQQDIPVPPKVGPSAKSEGSRPRRFLRTFGRVTLVVILTATGAFLYVTQQQNHPPEQLPVDRTKPTLVVLGSGWGATSFLKSLDTEEFNVVVISPRNYFLFTPLLPSVTVGTLEPRSIIQPTRYITRHKKRKVDVYEAEAQEVDPVKKTVTFQDLSDVRGSAGSVTIPYDYLVYAVGCENQTFGIKGVPEHACFLKELGDADKIRTKLMDCIETAAFRDQPQEEIDRLMHMVVVGGGPTGVEYAGELHDFLIDDLKKWYPEVADRLRITLIEALPNVLPAFSKQLIQYTESTFKENKIDVLTRTMVKDVKEQAVVVQDANKEIREIPYGLLVWATGNTSRQITRDLMNKLASVQTQRRGLVVDDYLSLLGGDGIYAIGDCTATSYAPTAQVASQQGIYLASIFQKLGQKAKLERQLNELRATSADPAEIEAVAKKLSRASKLTPFHYSHQGSLAYIGSEKAIADLPLFNGNVASGGGAAMLFWRSAYISTLYSVRNRTLVLADWLKVKIFGRDVSRE</sequence>
<dbReference type="Proteomes" id="UP000092666">
    <property type="component" value="Unassembled WGS sequence"/>
</dbReference>
<protein>
    <recommendedName>
        <fullName evidence="2">NADH:ubiquinone reductase (non-electrogenic)</fullName>
        <ecNumber evidence="2">1.6.5.9</ecNumber>
    </recommendedName>
</protein>
<dbReference type="OrthoDB" id="3244603at2759"/>
<dbReference type="EMBL" id="KV700131">
    <property type="protein sequence ID" value="OCF31774.1"/>
    <property type="molecule type" value="Genomic_DNA"/>
</dbReference>
<comment type="catalytic activity">
    <reaction evidence="8">
        <text>a quinone + NADH + H(+) = a quinol + NAD(+)</text>
        <dbReference type="Rhea" id="RHEA:46160"/>
        <dbReference type="ChEBI" id="CHEBI:15378"/>
        <dbReference type="ChEBI" id="CHEBI:24646"/>
        <dbReference type="ChEBI" id="CHEBI:57540"/>
        <dbReference type="ChEBI" id="CHEBI:57945"/>
        <dbReference type="ChEBI" id="CHEBI:132124"/>
        <dbReference type="EC" id="1.6.5.9"/>
    </reaction>
</comment>
<comment type="similarity">
    <text evidence="1">Belongs to the NADH dehydrogenase family.</text>
</comment>
<proteinExistence type="inferred from homology"/>
<dbReference type="AlphaFoldDB" id="A0A1B9GL17"/>
<dbReference type="STRING" id="1296120.A0A1B9GL17"/>
<evidence type="ECO:0000259" key="13">
    <source>
        <dbReference type="Pfam" id="PF22366"/>
    </source>
</evidence>
<keyword evidence="11" id="KW-0472">Membrane</keyword>
<feature type="domain" description="FAD/NAD(P)-binding" evidence="12">
    <location>
        <begin position="121"/>
        <end position="450"/>
    </location>
</feature>
<keyword evidence="4" id="KW-0274">FAD</keyword>
<evidence type="ECO:0000256" key="4">
    <source>
        <dbReference type="ARBA" id="ARBA00022827"/>
    </source>
</evidence>
<keyword evidence="5" id="KW-0809">Transit peptide</keyword>
<evidence type="ECO:0000256" key="8">
    <source>
        <dbReference type="ARBA" id="ARBA00047599"/>
    </source>
</evidence>
<keyword evidence="15" id="KW-1185">Reference proteome</keyword>
<dbReference type="SUPFAM" id="SSF51905">
    <property type="entry name" value="FAD/NAD(P)-binding domain"/>
    <property type="match status" value="2"/>
</dbReference>
<name>A0A1B9GL17_9TREE</name>
<keyword evidence="11" id="KW-0812">Transmembrane</keyword>
<keyword evidence="6" id="KW-0560">Oxidoreductase</keyword>
<comment type="catalytic activity">
    <reaction evidence="9">
        <text>a ubiquinone + NADH + H(+) = a ubiquinol + NAD(+)</text>
        <dbReference type="Rhea" id="RHEA:23152"/>
        <dbReference type="Rhea" id="RHEA-COMP:9565"/>
        <dbReference type="Rhea" id="RHEA-COMP:9566"/>
        <dbReference type="ChEBI" id="CHEBI:15378"/>
        <dbReference type="ChEBI" id="CHEBI:16389"/>
        <dbReference type="ChEBI" id="CHEBI:17976"/>
        <dbReference type="ChEBI" id="CHEBI:57540"/>
        <dbReference type="ChEBI" id="CHEBI:57945"/>
    </reaction>
</comment>
<evidence type="ECO:0000256" key="10">
    <source>
        <dbReference type="SAM" id="MobiDB-lite"/>
    </source>
</evidence>